<keyword evidence="2" id="KW-1185">Reference proteome</keyword>
<dbReference type="RefSeq" id="WP_353932772.1">
    <property type="nucleotide sequence ID" value="NZ_CP150886.1"/>
</dbReference>
<sequence length="163" mass="17945">MNYNYVLSNNLVIDSSVSLDATIINALDQVHLLVQQRLQAFAHQPEFTEKMGLAFGIGVEVDFLRTAWLAGDYSIFPVIEIRNTEELNGANGAFSTETGRIYLAQEFISNNIDNLELAVNVLLEEIGHKVDDVLNNTDSAGDEGAIFLALVQGESLSEEVLQK</sequence>
<proteinExistence type="predicted"/>
<dbReference type="Proteomes" id="UP001483337">
    <property type="component" value="Chromosome"/>
</dbReference>
<accession>A0ABZ2UXQ1</accession>
<protein>
    <submittedName>
        <fullName evidence="1">Uncharacterized protein</fullName>
    </submittedName>
</protein>
<organism evidence="1 2">
    <name type="scientific">Okeanomitos corallinicola TIOX110</name>
    <dbReference type="NCBI Taxonomy" id="3133117"/>
    <lineage>
        <taxon>Bacteria</taxon>
        <taxon>Bacillati</taxon>
        <taxon>Cyanobacteriota</taxon>
        <taxon>Cyanophyceae</taxon>
        <taxon>Nostocales</taxon>
        <taxon>Aphanizomenonaceae</taxon>
        <taxon>Okeanomitos</taxon>
    </lineage>
</organism>
<evidence type="ECO:0000313" key="1">
    <source>
        <dbReference type="EMBL" id="WZB89877.1"/>
    </source>
</evidence>
<dbReference type="EMBL" id="CP150886">
    <property type="protein sequence ID" value="WZB89877.1"/>
    <property type="molecule type" value="Genomic_DNA"/>
</dbReference>
<reference evidence="1 2" key="1">
    <citation type="submission" date="2024-04" db="EMBL/GenBank/DDBJ databases">
        <title>Okeanomitos corallinicola gen. &amp; sp. nov. (Nostocales, Cyanobacteria), a new toxic marine heterocyst-forming cyanobacterium from a coral reef.</title>
        <authorList>
            <person name="Li H."/>
            <person name="Li R."/>
            <person name="Kang J."/>
            <person name="Hii K.S."/>
            <person name="Mohamed H.F."/>
            <person name="Xu X."/>
            <person name="Luo Z."/>
        </authorList>
    </citation>
    <scope>NUCLEOTIDE SEQUENCE [LARGE SCALE GENOMIC DNA]</scope>
    <source>
        <strain evidence="1 2">TIOX110</strain>
    </source>
</reference>
<gene>
    <name evidence="1" type="ORF">WJM97_09350</name>
</gene>
<name>A0ABZ2UXQ1_9CYAN</name>
<evidence type="ECO:0000313" key="2">
    <source>
        <dbReference type="Proteomes" id="UP001483337"/>
    </source>
</evidence>